<dbReference type="InterPro" id="IPR000030">
    <property type="entry name" value="PPE_dom"/>
</dbReference>
<dbReference type="RefSeq" id="WP_196148152.1">
    <property type="nucleotide sequence ID" value="NZ_JADMLG010000002.1"/>
</dbReference>
<dbReference type="Proteomes" id="UP000655751">
    <property type="component" value="Unassembled WGS sequence"/>
</dbReference>
<feature type="domain" description="PPE" evidence="2">
    <location>
        <begin position="44"/>
        <end position="194"/>
    </location>
</feature>
<evidence type="ECO:0000313" key="4">
    <source>
        <dbReference type="Proteomes" id="UP000655751"/>
    </source>
</evidence>
<dbReference type="EMBL" id="JADMLG010000002">
    <property type="protein sequence ID" value="MBH0775831.1"/>
    <property type="molecule type" value="Genomic_DNA"/>
</dbReference>
<dbReference type="AlphaFoldDB" id="A0A931I830"/>
<evidence type="ECO:0000259" key="2">
    <source>
        <dbReference type="Pfam" id="PF00823"/>
    </source>
</evidence>
<feature type="compositionally biased region" description="Basic and acidic residues" evidence="1">
    <location>
        <begin position="329"/>
        <end position="345"/>
    </location>
</feature>
<feature type="region of interest" description="Disordered" evidence="1">
    <location>
        <begin position="1"/>
        <end position="20"/>
    </location>
</feature>
<reference evidence="3" key="1">
    <citation type="submission" date="2020-11" db="EMBL/GenBank/DDBJ databases">
        <title>Nocardia NEAU-351.nov., a novel actinomycete isolated from the cow dung.</title>
        <authorList>
            <person name="Zhang X."/>
        </authorList>
    </citation>
    <scope>NUCLEOTIDE SEQUENCE</scope>
    <source>
        <strain evidence="3">NEAU-351</strain>
    </source>
</reference>
<proteinExistence type="predicted"/>
<protein>
    <recommendedName>
        <fullName evidence="2">PPE domain-containing protein</fullName>
    </recommendedName>
</protein>
<name>A0A931I830_9NOCA</name>
<feature type="compositionally biased region" description="Polar residues" evidence="1">
    <location>
        <begin position="225"/>
        <end position="236"/>
    </location>
</feature>
<dbReference type="Gene3D" id="1.10.287.1060">
    <property type="entry name" value="ESAT-6-like"/>
    <property type="match status" value="1"/>
</dbReference>
<feature type="region of interest" description="Disordered" evidence="1">
    <location>
        <begin position="223"/>
        <end position="300"/>
    </location>
</feature>
<comment type="caution">
    <text evidence="3">The sequence shown here is derived from an EMBL/GenBank/DDBJ whole genome shotgun (WGS) entry which is preliminary data.</text>
</comment>
<dbReference type="InterPro" id="IPR036689">
    <property type="entry name" value="ESAT-6-like_sf"/>
</dbReference>
<dbReference type="SUPFAM" id="SSF140453">
    <property type="entry name" value="EsxAB dimer-like"/>
    <property type="match status" value="1"/>
</dbReference>
<feature type="compositionally biased region" description="Low complexity" evidence="1">
    <location>
        <begin position="266"/>
        <end position="288"/>
    </location>
</feature>
<keyword evidence="4" id="KW-1185">Reference proteome</keyword>
<evidence type="ECO:0000256" key="1">
    <source>
        <dbReference type="SAM" id="MobiDB-lite"/>
    </source>
</evidence>
<organism evidence="3 4">
    <name type="scientific">Nocardia bovistercoris</name>
    <dbReference type="NCBI Taxonomy" id="2785916"/>
    <lineage>
        <taxon>Bacteria</taxon>
        <taxon>Bacillati</taxon>
        <taxon>Actinomycetota</taxon>
        <taxon>Actinomycetes</taxon>
        <taxon>Mycobacteriales</taxon>
        <taxon>Nocardiaceae</taxon>
        <taxon>Nocardia</taxon>
    </lineage>
</organism>
<gene>
    <name evidence="3" type="ORF">IT779_05975</name>
</gene>
<accession>A0A931I830</accession>
<dbReference type="Pfam" id="PF00823">
    <property type="entry name" value="PPE"/>
    <property type="match status" value="1"/>
</dbReference>
<sequence>MREIPKAAQRAPHTRTDPDYAPEVEVFDNLTHREIHNGVQQLDPAAITAGQQVWQGSATGVADAVAQAHTEIRSLIADGWRGGAAEHAAGAVRAFEQDGQRLADVMATVAQRLGQAGDAAETLRAAVGAPSEDRPDLGAALLDPSQATANTDTQKAAENARQDAVAAMDSIYTNAFVGSGAGVPAFPDIDQGAAAASPTVAATLTAPTSTLSAPVTHVAEVVSPQHISTTAPTATTPVREESAARPESTSTRTAPAAAFSTTHVGTPITTETTAPAAAPTVPTAAQPAPAAPAPTVDRPVTGTLAASAPVTAASMAAPTVPGGGSQHHSSNDDDRKREDRRRDTTGDAVSGAGAGAFGGLMGGALAAADTARPGSGIGAPPATRPTRADEDDDDDLDWFDDDDLTFLEPADEPGELIGAMDPTTPPVVGEWTDLE</sequence>
<feature type="region of interest" description="Disordered" evidence="1">
    <location>
        <begin position="371"/>
        <end position="435"/>
    </location>
</feature>
<feature type="compositionally biased region" description="Polar residues" evidence="1">
    <location>
        <begin position="247"/>
        <end position="264"/>
    </location>
</feature>
<evidence type="ECO:0000313" key="3">
    <source>
        <dbReference type="EMBL" id="MBH0775831.1"/>
    </source>
</evidence>
<feature type="compositionally biased region" description="Acidic residues" evidence="1">
    <location>
        <begin position="389"/>
        <end position="414"/>
    </location>
</feature>
<feature type="region of interest" description="Disordered" evidence="1">
    <location>
        <begin position="315"/>
        <end position="356"/>
    </location>
</feature>